<gene>
    <name evidence="4" type="primary">LOC113207963</name>
</gene>
<keyword evidence="3" id="KW-1185">Reference proteome</keyword>
<feature type="compositionally biased region" description="Pro residues" evidence="1">
    <location>
        <begin position="212"/>
        <end position="232"/>
    </location>
</feature>
<feature type="transmembrane region" description="Helical" evidence="2">
    <location>
        <begin position="155"/>
        <end position="173"/>
    </location>
</feature>
<evidence type="ECO:0000256" key="1">
    <source>
        <dbReference type="SAM" id="MobiDB-lite"/>
    </source>
</evidence>
<organism evidence="3 4">
    <name type="scientific">Frankliniella occidentalis</name>
    <name type="common">Western flower thrips</name>
    <name type="synonym">Euthrips occidentalis</name>
    <dbReference type="NCBI Taxonomy" id="133901"/>
    <lineage>
        <taxon>Eukaryota</taxon>
        <taxon>Metazoa</taxon>
        <taxon>Ecdysozoa</taxon>
        <taxon>Arthropoda</taxon>
        <taxon>Hexapoda</taxon>
        <taxon>Insecta</taxon>
        <taxon>Pterygota</taxon>
        <taxon>Neoptera</taxon>
        <taxon>Paraneoptera</taxon>
        <taxon>Thysanoptera</taxon>
        <taxon>Terebrantia</taxon>
        <taxon>Thripoidea</taxon>
        <taxon>Thripidae</taxon>
        <taxon>Frankliniella</taxon>
    </lineage>
</organism>
<accession>A0A9C6X0Q7</accession>
<name>A0A9C6X0Q7_FRAOC</name>
<sequence>MEAGRTGAPPAYKSPFPQRATSWLPIVDQGCCCCTLRTCNLVQGWMSLIGGVVNIVKLIYAMCVPNIMKRVCDQDGCHNYLDDNPLQFGNNAWISAMMVILLIWFVIITVVAYLFIKGIREFKPALMVHYIRMCGFSIFLSLVFCTVVAVVLGSALFFLLFVVASGLPLYFLICANSLHIKMSQEQEAQFANPAAAAAPSVLPPGYGFAAPPPNPYGQPAPPYSAAYPPAPDEYPTKTLPE</sequence>
<dbReference type="RefSeq" id="XP_052126258.1">
    <property type="nucleotide sequence ID" value="XM_052270298.1"/>
</dbReference>
<dbReference type="Proteomes" id="UP000504606">
    <property type="component" value="Unplaced"/>
</dbReference>
<dbReference type="AlphaFoldDB" id="A0A9C6X0Q7"/>
<proteinExistence type="predicted"/>
<evidence type="ECO:0000313" key="3">
    <source>
        <dbReference type="Proteomes" id="UP000504606"/>
    </source>
</evidence>
<keyword evidence="2" id="KW-1133">Transmembrane helix</keyword>
<keyword evidence="2" id="KW-0472">Membrane</keyword>
<dbReference type="KEGG" id="foc:113207963"/>
<evidence type="ECO:0000313" key="4">
    <source>
        <dbReference type="RefSeq" id="XP_052126258.1"/>
    </source>
</evidence>
<feature type="transmembrane region" description="Helical" evidence="2">
    <location>
        <begin position="92"/>
        <end position="116"/>
    </location>
</feature>
<feature type="transmembrane region" description="Helical" evidence="2">
    <location>
        <begin position="128"/>
        <end position="149"/>
    </location>
</feature>
<dbReference type="OrthoDB" id="8232683at2759"/>
<evidence type="ECO:0000256" key="2">
    <source>
        <dbReference type="SAM" id="Phobius"/>
    </source>
</evidence>
<protein>
    <submittedName>
        <fullName evidence="4">Uncharacterized protein LOC113207963</fullName>
    </submittedName>
</protein>
<feature type="region of interest" description="Disordered" evidence="1">
    <location>
        <begin position="212"/>
        <end position="241"/>
    </location>
</feature>
<keyword evidence="2" id="KW-0812">Transmembrane</keyword>
<dbReference type="GeneID" id="113207963"/>
<reference evidence="4" key="1">
    <citation type="submission" date="2025-08" db="UniProtKB">
        <authorList>
            <consortium name="RefSeq"/>
        </authorList>
    </citation>
    <scope>IDENTIFICATION</scope>
</reference>